<proteinExistence type="predicted"/>
<reference evidence="2" key="1">
    <citation type="journal article" date="2018" name="Environ. Microbiol.">
        <title>Sporulation capability and amylosome conservation among diverse human colonic and rumen isolates of the keystone starch-degrader Ruminococcus bromii.</title>
        <authorList>
            <person name="Mukhopadhya I."/>
            <person name="Morais S."/>
            <person name="Laverde-Gomez J."/>
            <person name="Sheridan P.O."/>
            <person name="Walker A.W."/>
            <person name="Kelly W."/>
            <person name="Klieve A.V."/>
            <person name="Ouwerkerk D."/>
            <person name="Duncan S.H."/>
            <person name="Louis P."/>
            <person name="Koropatkin N."/>
            <person name="Cockburn D."/>
            <person name="Kibler R."/>
            <person name="Cooper P.J."/>
            <person name="Sandoval C."/>
            <person name="Crost E."/>
            <person name="Juge N."/>
            <person name="Bayer E.A."/>
            <person name="Flint H.J."/>
        </authorList>
    </citation>
    <scope>NUCLEOTIDE SEQUENCE [LARGE SCALE GENOMIC DNA]</scope>
    <source>
        <strain evidence="2">ATCC 27255</strain>
    </source>
</reference>
<sequence>MKKILCLVMCVFLVIGLSACGGDINKVKTHDVDSEIYSADDINSAVDIIEKEFDANWNGCTLTEIYYAGDDYCTDFQEFADRNNADEVIVLLSSFDVDSSGGDGSLNPNSTYNNWNWILVRTKGGKWQHIDHGY</sequence>
<evidence type="ECO:0008006" key="4">
    <source>
        <dbReference type="Google" id="ProtNLM"/>
    </source>
</evidence>
<organism evidence="2 3">
    <name type="scientific">Ruminococcus bromii</name>
    <dbReference type="NCBI Taxonomy" id="40518"/>
    <lineage>
        <taxon>Bacteria</taxon>
        <taxon>Bacillati</taxon>
        <taxon>Bacillota</taxon>
        <taxon>Clostridia</taxon>
        <taxon>Eubacteriales</taxon>
        <taxon>Oscillospiraceae</taxon>
        <taxon>Ruminococcus</taxon>
    </lineage>
</organism>
<evidence type="ECO:0000256" key="1">
    <source>
        <dbReference type="SAM" id="SignalP"/>
    </source>
</evidence>
<protein>
    <recommendedName>
        <fullName evidence="4">Lipoprotein</fullName>
    </recommendedName>
</protein>
<dbReference type="Proteomes" id="UP000233425">
    <property type="component" value="Unassembled WGS sequence"/>
</dbReference>
<feature type="signal peptide" evidence="1">
    <location>
        <begin position="1"/>
        <end position="21"/>
    </location>
</feature>
<gene>
    <name evidence="2" type="ORF">RBATCC27255_01050</name>
</gene>
<accession>A0A2N0UUF4</accession>
<dbReference type="AlphaFoldDB" id="A0A2N0UUF4"/>
<comment type="caution">
    <text evidence="2">The sequence shown here is derived from an EMBL/GenBank/DDBJ whole genome shotgun (WGS) entry which is preliminary data.</text>
</comment>
<keyword evidence="1" id="KW-0732">Signal</keyword>
<name>A0A2N0UUF4_9FIRM</name>
<evidence type="ECO:0000313" key="3">
    <source>
        <dbReference type="Proteomes" id="UP000233425"/>
    </source>
</evidence>
<evidence type="ECO:0000313" key="2">
    <source>
        <dbReference type="EMBL" id="PKD30603.1"/>
    </source>
</evidence>
<dbReference type="PROSITE" id="PS51257">
    <property type="entry name" value="PROKAR_LIPOPROTEIN"/>
    <property type="match status" value="1"/>
</dbReference>
<keyword evidence="3" id="KW-1185">Reference proteome</keyword>
<dbReference type="EMBL" id="NNSR01000046">
    <property type="protein sequence ID" value="PKD30603.1"/>
    <property type="molecule type" value="Genomic_DNA"/>
</dbReference>
<feature type="chain" id="PRO_5014644547" description="Lipoprotein" evidence="1">
    <location>
        <begin position="22"/>
        <end position="134"/>
    </location>
</feature>